<dbReference type="AlphaFoldDB" id="A0A371ERG8"/>
<proteinExistence type="predicted"/>
<sequence length="60" mass="6701">KLNGLEKKLKDLIYGTRGGIKALLKAFHKRKRFLDCDLNGHVGSETREFRGARGVFGLGN</sequence>
<dbReference type="Proteomes" id="UP000257109">
    <property type="component" value="Unassembled WGS sequence"/>
</dbReference>
<evidence type="ECO:0000313" key="1">
    <source>
        <dbReference type="EMBL" id="RDX68653.1"/>
    </source>
</evidence>
<organism evidence="1 2">
    <name type="scientific">Mucuna pruriens</name>
    <name type="common">Velvet bean</name>
    <name type="synonym">Dolichos pruriens</name>
    <dbReference type="NCBI Taxonomy" id="157652"/>
    <lineage>
        <taxon>Eukaryota</taxon>
        <taxon>Viridiplantae</taxon>
        <taxon>Streptophyta</taxon>
        <taxon>Embryophyta</taxon>
        <taxon>Tracheophyta</taxon>
        <taxon>Spermatophyta</taxon>
        <taxon>Magnoliopsida</taxon>
        <taxon>eudicotyledons</taxon>
        <taxon>Gunneridae</taxon>
        <taxon>Pentapetalae</taxon>
        <taxon>rosids</taxon>
        <taxon>fabids</taxon>
        <taxon>Fabales</taxon>
        <taxon>Fabaceae</taxon>
        <taxon>Papilionoideae</taxon>
        <taxon>50 kb inversion clade</taxon>
        <taxon>NPAAA clade</taxon>
        <taxon>indigoferoid/millettioid clade</taxon>
        <taxon>Phaseoleae</taxon>
        <taxon>Mucuna</taxon>
    </lineage>
</organism>
<accession>A0A371ERG8</accession>
<dbReference type="EMBL" id="QJKJ01012443">
    <property type="protein sequence ID" value="RDX68653.1"/>
    <property type="molecule type" value="Genomic_DNA"/>
</dbReference>
<protein>
    <submittedName>
        <fullName evidence="1">Uncharacterized protein</fullName>
    </submittedName>
</protein>
<feature type="non-terminal residue" evidence="1">
    <location>
        <position position="1"/>
    </location>
</feature>
<reference evidence="1" key="1">
    <citation type="submission" date="2018-05" db="EMBL/GenBank/DDBJ databases">
        <title>Draft genome of Mucuna pruriens seed.</title>
        <authorList>
            <person name="Nnadi N.E."/>
            <person name="Vos R."/>
            <person name="Hasami M.H."/>
            <person name="Devisetty U.K."/>
            <person name="Aguiy J.C."/>
        </authorList>
    </citation>
    <scope>NUCLEOTIDE SEQUENCE [LARGE SCALE GENOMIC DNA]</scope>
    <source>
        <strain evidence="1">JCA_2017</strain>
    </source>
</reference>
<gene>
    <name evidence="1" type="ORF">CR513_52328</name>
</gene>
<comment type="caution">
    <text evidence="1">The sequence shown here is derived from an EMBL/GenBank/DDBJ whole genome shotgun (WGS) entry which is preliminary data.</text>
</comment>
<name>A0A371ERG8_MUCPR</name>
<evidence type="ECO:0000313" key="2">
    <source>
        <dbReference type="Proteomes" id="UP000257109"/>
    </source>
</evidence>
<keyword evidence="2" id="KW-1185">Reference proteome</keyword>